<name>A0A9D1ZX77_9FIRM</name>
<protein>
    <submittedName>
        <fullName evidence="6">CatB-related O-acetyltransferase</fullName>
    </submittedName>
</protein>
<gene>
    <name evidence="6" type="ORF">H9729_07285</name>
</gene>
<keyword evidence="4" id="KW-0046">Antibiotic resistance</keyword>
<proteinExistence type="inferred from homology"/>
<reference evidence="6" key="1">
    <citation type="journal article" date="2021" name="PeerJ">
        <title>Extensive microbial diversity within the chicken gut microbiome revealed by metagenomics and culture.</title>
        <authorList>
            <person name="Gilroy R."/>
            <person name="Ravi A."/>
            <person name="Getino M."/>
            <person name="Pursley I."/>
            <person name="Horton D.L."/>
            <person name="Alikhan N.F."/>
            <person name="Baker D."/>
            <person name="Gharbi K."/>
            <person name="Hall N."/>
            <person name="Watson M."/>
            <person name="Adriaenssens E.M."/>
            <person name="Foster-Nyarko E."/>
            <person name="Jarju S."/>
            <person name="Secka A."/>
            <person name="Antonio M."/>
            <person name="Oren A."/>
            <person name="Chaudhuri R.R."/>
            <person name="La Ragione R."/>
            <person name="Hildebrand F."/>
            <person name="Pallen M.J."/>
        </authorList>
    </citation>
    <scope>NUCLEOTIDE SEQUENCE</scope>
    <source>
        <strain evidence="6">1345</strain>
    </source>
</reference>
<dbReference type="InterPro" id="IPR011004">
    <property type="entry name" value="Trimer_LpxA-like_sf"/>
</dbReference>
<evidence type="ECO:0000256" key="5">
    <source>
        <dbReference type="ARBA" id="ARBA00023315"/>
    </source>
</evidence>
<dbReference type="AlphaFoldDB" id="A0A9D1ZX77"/>
<evidence type="ECO:0000313" key="6">
    <source>
        <dbReference type="EMBL" id="HIY97475.1"/>
    </source>
</evidence>
<keyword evidence="2" id="KW-0808">Transferase</keyword>
<keyword evidence="5" id="KW-0012">Acyltransferase</keyword>
<dbReference type="PANTHER" id="PTHR43300">
    <property type="entry name" value="ACETYLTRANSFERASE"/>
    <property type="match status" value="1"/>
</dbReference>
<dbReference type="InterPro" id="IPR050179">
    <property type="entry name" value="Trans_hexapeptide_repeat"/>
</dbReference>
<evidence type="ECO:0000256" key="2">
    <source>
        <dbReference type="ARBA" id="ARBA00022679"/>
    </source>
</evidence>
<dbReference type="Pfam" id="PF00132">
    <property type="entry name" value="Hexapep"/>
    <property type="match status" value="1"/>
</dbReference>
<evidence type="ECO:0000256" key="4">
    <source>
        <dbReference type="ARBA" id="ARBA00023251"/>
    </source>
</evidence>
<organism evidence="6 7">
    <name type="scientific">Candidatus Borkfalkia excrementigallinarum</name>
    <dbReference type="NCBI Taxonomy" id="2838506"/>
    <lineage>
        <taxon>Bacteria</taxon>
        <taxon>Bacillati</taxon>
        <taxon>Bacillota</taxon>
        <taxon>Clostridia</taxon>
        <taxon>Christensenellales</taxon>
        <taxon>Christensenellaceae</taxon>
        <taxon>Candidatus Borkfalkia</taxon>
    </lineage>
</organism>
<evidence type="ECO:0000313" key="7">
    <source>
        <dbReference type="Proteomes" id="UP000886750"/>
    </source>
</evidence>
<comment type="caution">
    <text evidence="6">The sequence shown here is derived from an EMBL/GenBank/DDBJ whole genome shotgun (WGS) entry which is preliminary data.</text>
</comment>
<dbReference type="PANTHER" id="PTHR43300:SF11">
    <property type="entry name" value="ACETYLTRANSFERASE RV3034C-RELATED"/>
    <property type="match status" value="1"/>
</dbReference>
<dbReference type="EMBL" id="DXCQ01000066">
    <property type="protein sequence ID" value="HIY97475.1"/>
    <property type="molecule type" value="Genomic_DNA"/>
</dbReference>
<dbReference type="CDD" id="cd03349">
    <property type="entry name" value="LbH_XAT"/>
    <property type="match status" value="1"/>
</dbReference>
<sequence>MSKYEKYTDIPSPKTVFPNEYGTTCFIKNVVKAPNVFIGDYTYYDSETAPEEFEKNNILFNYPIFGDKLVIGKFCQIAHGTQFIMGAANHRLCSASTYPFNIIGGAWARIAPAHLSELPHKGDTVIRNDVWFGRNCVILPGVKIGDGAIVAAHSVVTKDVEPYTLVGGNPARPLKKRFDDELIALLLALKWWDLGPQELAEFLPFLCSPDLEKLKIVIKNHLLEREKTGKHDL</sequence>
<evidence type="ECO:0000256" key="3">
    <source>
        <dbReference type="ARBA" id="ARBA00022737"/>
    </source>
</evidence>
<accession>A0A9D1ZX77</accession>
<reference evidence="6" key="2">
    <citation type="submission" date="2021-04" db="EMBL/GenBank/DDBJ databases">
        <authorList>
            <person name="Gilroy R."/>
        </authorList>
    </citation>
    <scope>NUCLEOTIDE SEQUENCE</scope>
    <source>
        <strain evidence="6">1345</strain>
    </source>
</reference>
<dbReference type="GO" id="GO:0016746">
    <property type="term" value="F:acyltransferase activity"/>
    <property type="evidence" value="ECO:0007669"/>
    <property type="project" value="UniProtKB-KW"/>
</dbReference>
<dbReference type="SUPFAM" id="SSF51161">
    <property type="entry name" value="Trimeric LpxA-like enzymes"/>
    <property type="match status" value="1"/>
</dbReference>
<dbReference type="GO" id="GO:0046677">
    <property type="term" value="P:response to antibiotic"/>
    <property type="evidence" value="ECO:0007669"/>
    <property type="project" value="UniProtKB-KW"/>
</dbReference>
<evidence type="ECO:0000256" key="1">
    <source>
        <dbReference type="ARBA" id="ARBA00007274"/>
    </source>
</evidence>
<keyword evidence="3" id="KW-0677">Repeat</keyword>
<dbReference type="Proteomes" id="UP000886750">
    <property type="component" value="Unassembled WGS sequence"/>
</dbReference>
<dbReference type="FunFam" id="2.160.10.10:FF:000037">
    <property type="entry name" value="Streptogramin A acetyltransferase"/>
    <property type="match status" value="1"/>
</dbReference>
<dbReference type="InterPro" id="IPR001451">
    <property type="entry name" value="Hexapep"/>
</dbReference>
<comment type="similarity">
    <text evidence="1">Belongs to the transferase hexapeptide repeat family.</text>
</comment>
<dbReference type="Gene3D" id="2.160.10.10">
    <property type="entry name" value="Hexapeptide repeat proteins"/>
    <property type="match status" value="1"/>
</dbReference>